<dbReference type="InterPro" id="IPR042001">
    <property type="entry name" value="Sortase_F"/>
</dbReference>
<dbReference type="NCBIfam" id="NF033748">
    <property type="entry name" value="class_F_sortase"/>
    <property type="match status" value="1"/>
</dbReference>
<dbReference type="RefSeq" id="WP_359782516.1">
    <property type="nucleotide sequence ID" value="NZ_JBEYRR010000011.1"/>
</dbReference>
<keyword evidence="3" id="KW-1185">Reference proteome</keyword>
<gene>
    <name evidence="2" type="ORF">AB0887_35340</name>
</gene>
<comment type="caution">
    <text evidence="2">The sequence shown here is derived from an EMBL/GenBank/DDBJ whole genome shotgun (WGS) entry which is preliminary data.</text>
</comment>
<dbReference type="CDD" id="cd05829">
    <property type="entry name" value="Sortase_F"/>
    <property type="match status" value="1"/>
</dbReference>
<accession>A0ABV3M666</accession>
<dbReference type="Pfam" id="PF04203">
    <property type="entry name" value="Sortase"/>
    <property type="match status" value="1"/>
</dbReference>
<dbReference type="InterPro" id="IPR023365">
    <property type="entry name" value="Sortase_dom-sf"/>
</dbReference>
<evidence type="ECO:0000313" key="2">
    <source>
        <dbReference type="EMBL" id="MEW2367203.1"/>
    </source>
</evidence>
<sequence length="221" mass="22814">MSGGERPSGSGRLLTGVAWAVLLVGLALWGSGVANLPGGLSGPATGDVAAVGRPHAVELPPAHEPLAPARPLRVEVPSLKVGAPVTARGLDARGAIDPPPFAQGDTVGWYGGGTRPGAPGAALFVGHVDTETDPAVFYDLSAARPGEKIDVTRDDGTVARFTIDDVQVVTSDRFDARKAYGPHEEGRAELRLITCGGTFDRATRAYTANVIVSAYLTGVRR</sequence>
<dbReference type="EMBL" id="JBEYRS010000023">
    <property type="protein sequence ID" value="MEW2367203.1"/>
    <property type="molecule type" value="Genomic_DNA"/>
</dbReference>
<evidence type="ECO:0000313" key="3">
    <source>
        <dbReference type="Proteomes" id="UP001553843"/>
    </source>
</evidence>
<proteinExistence type="predicted"/>
<dbReference type="Proteomes" id="UP001553843">
    <property type="component" value="Unassembled WGS sequence"/>
</dbReference>
<keyword evidence="1" id="KW-0378">Hydrolase</keyword>
<evidence type="ECO:0000256" key="1">
    <source>
        <dbReference type="ARBA" id="ARBA00022801"/>
    </source>
</evidence>
<protein>
    <submittedName>
        <fullName evidence="2">Class F sortase</fullName>
    </submittedName>
</protein>
<dbReference type="InterPro" id="IPR005754">
    <property type="entry name" value="Sortase"/>
</dbReference>
<dbReference type="Gene3D" id="2.40.260.10">
    <property type="entry name" value="Sortase"/>
    <property type="match status" value="1"/>
</dbReference>
<name>A0ABV3M666_9ACTN</name>
<dbReference type="SUPFAM" id="SSF63817">
    <property type="entry name" value="Sortase"/>
    <property type="match status" value="1"/>
</dbReference>
<organism evidence="2 3">
    <name type="scientific">Streptomyces huasconensis</name>
    <dbReference type="NCBI Taxonomy" id="1854574"/>
    <lineage>
        <taxon>Bacteria</taxon>
        <taxon>Bacillati</taxon>
        <taxon>Actinomycetota</taxon>
        <taxon>Actinomycetes</taxon>
        <taxon>Kitasatosporales</taxon>
        <taxon>Streptomycetaceae</taxon>
        <taxon>Streptomyces</taxon>
    </lineage>
</organism>
<reference evidence="2 3" key="1">
    <citation type="submission" date="2024-06" db="EMBL/GenBank/DDBJ databases">
        <title>The Natural Products Discovery Center: Release of the First 8490 Sequenced Strains for Exploring Actinobacteria Biosynthetic Diversity.</title>
        <authorList>
            <person name="Kalkreuter E."/>
            <person name="Kautsar S.A."/>
            <person name="Yang D."/>
            <person name="Bader C.D."/>
            <person name="Teijaro C.N."/>
            <person name="Fluegel L."/>
            <person name="Davis C.M."/>
            <person name="Simpson J.R."/>
            <person name="Lauterbach L."/>
            <person name="Steele A.D."/>
            <person name="Gui C."/>
            <person name="Meng S."/>
            <person name="Li G."/>
            <person name="Viehrig K."/>
            <person name="Ye F."/>
            <person name="Su P."/>
            <person name="Kiefer A.F."/>
            <person name="Nichols A."/>
            <person name="Cepeda A.J."/>
            <person name="Yan W."/>
            <person name="Fan B."/>
            <person name="Jiang Y."/>
            <person name="Adhikari A."/>
            <person name="Zheng C.-J."/>
            <person name="Schuster L."/>
            <person name="Cowan T.M."/>
            <person name="Smanski M.J."/>
            <person name="Chevrette M.G."/>
            <person name="De Carvalho L.P.S."/>
            <person name="Shen B."/>
        </authorList>
    </citation>
    <scope>NUCLEOTIDE SEQUENCE [LARGE SCALE GENOMIC DNA]</scope>
    <source>
        <strain evidence="2 3">NPDC047833</strain>
    </source>
</reference>